<dbReference type="Gene3D" id="2.60.120.380">
    <property type="match status" value="1"/>
</dbReference>
<dbReference type="EMBL" id="QGGO01000009">
    <property type="protein sequence ID" value="PWK26920.1"/>
    <property type="molecule type" value="Genomic_DNA"/>
</dbReference>
<dbReference type="OrthoDB" id="953651at2"/>
<proteinExistence type="predicted"/>
<feature type="chain" id="PRO_5016328992" description="Pre-peptidase" evidence="1">
    <location>
        <begin position="20"/>
        <end position="311"/>
    </location>
</feature>
<gene>
    <name evidence="2" type="ORF">LV89_02126</name>
</gene>
<organism evidence="2 3">
    <name type="scientific">Arcicella aurantiaca</name>
    <dbReference type="NCBI Taxonomy" id="591202"/>
    <lineage>
        <taxon>Bacteria</taxon>
        <taxon>Pseudomonadati</taxon>
        <taxon>Bacteroidota</taxon>
        <taxon>Cytophagia</taxon>
        <taxon>Cytophagales</taxon>
        <taxon>Flectobacillaceae</taxon>
        <taxon>Arcicella</taxon>
    </lineage>
</organism>
<dbReference type="Proteomes" id="UP000245489">
    <property type="component" value="Unassembled WGS sequence"/>
</dbReference>
<dbReference type="AlphaFoldDB" id="A0A316EBH0"/>
<evidence type="ECO:0000313" key="3">
    <source>
        <dbReference type="Proteomes" id="UP000245489"/>
    </source>
</evidence>
<comment type="caution">
    <text evidence="2">The sequence shown here is derived from an EMBL/GenBank/DDBJ whole genome shotgun (WGS) entry which is preliminary data.</text>
</comment>
<evidence type="ECO:0000313" key="2">
    <source>
        <dbReference type="EMBL" id="PWK26920.1"/>
    </source>
</evidence>
<reference evidence="2 3" key="1">
    <citation type="submission" date="2018-05" db="EMBL/GenBank/DDBJ databases">
        <title>Genomic Encyclopedia of Archaeal and Bacterial Type Strains, Phase II (KMG-II): from individual species to whole genera.</title>
        <authorList>
            <person name="Goeker M."/>
        </authorList>
    </citation>
    <scope>NUCLEOTIDE SEQUENCE [LARGE SCALE GENOMIC DNA]</scope>
    <source>
        <strain evidence="2 3">DSM 22214</strain>
    </source>
</reference>
<protein>
    <recommendedName>
        <fullName evidence="4">Pre-peptidase</fullName>
    </recommendedName>
</protein>
<keyword evidence="3" id="KW-1185">Reference proteome</keyword>
<sequence>MKVKLLTLLCVLCCFTTMAQKKKPTKKTPPTKKIAVDSTELLNRNQLKTGQLQAQDEIEASLTGKDLTASQNGEKRFYDSYKLFLHAGEELTLEHSSDNFRVMLSLKTPTKDKQEMSYDSKPFAGGSYNKFFYVAPATGTYTLLATSMDAGQTGKYKIQKMITPPNAVEAQLDPVFSKQFKTLLNAKQDNFKAITGEKIKKDKKDKSAGQERFKATLEIVVGKPALLIQENAGQAVNYKSVIFESENEEEAKQYFEKIKKQLQVLARSWTEQSNTDNNYSASTDKEIVTMTISSEERKKKKMAYLVNFVFN</sequence>
<evidence type="ECO:0008006" key="4">
    <source>
        <dbReference type="Google" id="ProtNLM"/>
    </source>
</evidence>
<dbReference type="RefSeq" id="WP_146199139.1">
    <property type="nucleotide sequence ID" value="NZ_QGGO01000009.1"/>
</dbReference>
<name>A0A316EBH0_9BACT</name>
<evidence type="ECO:0000256" key="1">
    <source>
        <dbReference type="SAM" id="SignalP"/>
    </source>
</evidence>
<feature type="signal peptide" evidence="1">
    <location>
        <begin position="1"/>
        <end position="19"/>
    </location>
</feature>
<accession>A0A316EBH0</accession>
<keyword evidence="1" id="KW-0732">Signal</keyword>